<keyword evidence="2" id="KW-1185">Reference proteome</keyword>
<evidence type="ECO:0000313" key="1">
    <source>
        <dbReference type="EMBL" id="MQY31328.1"/>
    </source>
</evidence>
<dbReference type="EMBL" id="WEGI01000018">
    <property type="protein sequence ID" value="MQY31328.1"/>
    <property type="molecule type" value="Genomic_DNA"/>
</dbReference>
<comment type="caution">
    <text evidence="1">The sequence shown here is derived from an EMBL/GenBank/DDBJ whole genome shotgun (WGS) entry which is preliminary data.</text>
</comment>
<name>A0A7K0E0I6_9NOCA</name>
<gene>
    <name evidence="1" type="ORF">NRB56_69370</name>
</gene>
<dbReference type="AlphaFoldDB" id="A0A7K0E0I6"/>
<dbReference type="RefSeq" id="WP_153348572.1">
    <property type="nucleotide sequence ID" value="NZ_WEGI01000018.1"/>
</dbReference>
<sequence length="103" mass="10133">MTAVSLRPGEQLASTVCTTRVVVVRAPGAEVEISCGGAPMEPAAGKPAPGKVGANEAVTLVGKRYVDADGTVELLCTNSGTGELALGGVALTLKAAKALPASD</sequence>
<dbReference type="Proteomes" id="UP000431401">
    <property type="component" value="Unassembled WGS sequence"/>
</dbReference>
<reference evidence="1 2" key="1">
    <citation type="submission" date="2019-10" db="EMBL/GenBank/DDBJ databases">
        <title>Nocardia macrotermitis sp. nov. and Nocardia aurantia sp. nov., isolated from the gut of fungus growing-termite Macrotermes natalensis.</title>
        <authorList>
            <person name="Benndorf R."/>
            <person name="Schwitalla J."/>
            <person name="Martin K."/>
            <person name="De Beer W."/>
            <person name="Kaster A.-K."/>
            <person name="Vollmers J."/>
            <person name="Poulsen M."/>
            <person name="Beemelmanns C."/>
        </authorList>
    </citation>
    <scope>NUCLEOTIDE SEQUENCE [LARGE SCALE GENOMIC DNA]</scope>
    <source>
        <strain evidence="1 2">RB56</strain>
    </source>
</reference>
<proteinExistence type="predicted"/>
<evidence type="ECO:0000313" key="2">
    <source>
        <dbReference type="Proteomes" id="UP000431401"/>
    </source>
</evidence>
<protein>
    <submittedName>
        <fullName evidence="1">Uncharacterized protein</fullName>
    </submittedName>
</protein>
<organism evidence="1 2">
    <name type="scientific">Nocardia aurantia</name>
    <dbReference type="NCBI Taxonomy" id="2585199"/>
    <lineage>
        <taxon>Bacteria</taxon>
        <taxon>Bacillati</taxon>
        <taxon>Actinomycetota</taxon>
        <taxon>Actinomycetes</taxon>
        <taxon>Mycobacteriales</taxon>
        <taxon>Nocardiaceae</taxon>
        <taxon>Nocardia</taxon>
    </lineage>
</organism>
<accession>A0A7K0E0I6</accession>